<evidence type="ECO:0000313" key="2">
    <source>
        <dbReference type="Proteomes" id="UP000658656"/>
    </source>
</evidence>
<accession>A0A8H9M422</accession>
<dbReference type="Proteomes" id="UP000658656">
    <property type="component" value="Unassembled WGS sequence"/>
</dbReference>
<evidence type="ECO:0000313" key="1">
    <source>
        <dbReference type="EMBL" id="GHF44458.1"/>
    </source>
</evidence>
<dbReference type="EMBL" id="BNAV01000002">
    <property type="protein sequence ID" value="GHF44458.1"/>
    <property type="molecule type" value="Genomic_DNA"/>
</dbReference>
<protein>
    <submittedName>
        <fullName evidence="1">Uncharacterized protein</fullName>
    </submittedName>
</protein>
<proteinExistence type="predicted"/>
<keyword evidence="2" id="KW-1185">Reference proteome</keyword>
<organism evidence="1 2">
    <name type="scientific">Amycolatopsis bartoniae</name>
    <dbReference type="NCBI Taxonomy" id="941986"/>
    <lineage>
        <taxon>Bacteria</taxon>
        <taxon>Bacillati</taxon>
        <taxon>Actinomycetota</taxon>
        <taxon>Actinomycetes</taxon>
        <taxon>Pseudonocardiales</taxon>
        <taxon>Pseudonocardiaceae</taxon>
        <taxon>Amycolatopsis</taxon>
    </lineage>
</organism>
<comment type="caution">
    <text evidence="1">The sequence shown here is derived from an EMBL/GenBank/DDBJ whole genome shotgun (WGS) entry which is preliminary data.</text>
</comment>
<sequence>MRNSAGTRETVTVEWNNQPLHVDVIDLPLADVYFNPATHRIRAQRSHDPVRDQALDEDPYSPESQDYLKFLLQADPANPGSRDPEFDKLKESLKDFGQNDPGLITHNAILVNGNTRAAALREIGAQSIRVGVLPESFTWADINAVELALQLVRDYKREYSYINRLLAMEEQAALGLSKETIAKKFRIKTATYDQERWILSAIREQIERSKGEHGATLRLIDYEQHQEKLKELHRAYVKLETTTPDQAEAFKELRMAAIMLGFSKTDVRLIEDNFHEQYLADRLPGDVAGTSSNDEPVTVPGLGVSLPSISSAVADARALNNAVLRVKAVVNDTDAQVPDEEKRHCQEVLSAYEKAFDDAFEKAGRDARVRKRKQLAPARLTDACAHIDQCTVELVQARASRTLDEEAFDEAVLKLRESMRKLAQQASRGIPAPGDGVSWLLEAAAVEGN</sequence>
<dbReference type="AlphaFoldDB" id="A0A8H9M422"/>
<name>A0A8H9M422_9PSEU</name>
<reference evidence="1" key="2">
    <citation type="submission" date="2020-09" db="EMBL/GenBank/DDBJ databases">
        <authorList>
            <person name="Sun Q."/>
            <person name="Zhou Y."/>
        </authorList>
    </citation>
    <scope>NUCLEOTIDE SEQUENCE</scope>
    <source>
        <strain evidence="1">CGMCC 4.7679</strain>
    </source>
</reference>
<dbReference type="SUPFAM" id="SSF110849">
    <property type="entry name" value="ParB/Sulfiredoxin"/>
    <property type="match status" value="1"/>
</dbReference>
<reference evidence="1" key="1">
    <citation type="journal article" date="2014" name="Int. J. Syst. Evol. Microbiol.">
        <title>Complete genome sequence of Corynebacterium casei LMG S-19264T (=DSM 44701T), isolated from a smear-ripened cheese.</title>
        <authorList>
            <consortium name="US DOE Joint Genome Institute (JGI-PGF)"/>
            <person name="Walter F."/>
            <person name="Albersmeier A."/>
            <person name="Kalinowski J."/>
            <person name="Ruckert C."/>
        </authorList>
    </citation>
    <scope>NUCLEOTIDE SEQUENCE</scope>
    <source>
        <strain evidence="1">CGMCC 4.7679</strain>
    </source>
</reference>
<gene>
    <name evidence="1" type="ORF">GCM10017566_16700</name>
</gene>
<dbReference type="InterPro" id="IPR036086">
    <property type="entry name" value="ParB/Sulfiredoxin_sf"/>
</dbReference>